<dbReference type="InterPro" id="IPR001227">
    <property type="entry name" value="Ac_transferase_dom_sf"/>
</dbReference>
<dbReference type="InterPro" id="IPR036736">
    <property type="entry name" value="ACP-like_sf"/>
</dbReference>
<dbReference type="SUPFAM" id="SSF55048">
    <property type="entry name" value="Probable ACP-binding domain of malonyl-CoA ACP transacylase"/>
    <property type="match status" value="1"/>
</dbReference>
<dbReference type="FunFam" id="1.10.1200.10:FF:000016">
    <property type="entry name" value="Non-ribosomal peptide synthase"/>
    <property type="match status" value="1"/>
</dbReference>
<dbReference type="InterPro" id="IPR006162">
    <property type="entry name" value="Ppantetheine_attach_site"/>
</dbReference>
<dbReference type="InterPro" id="IPR016036">
    <property type="entry name" value="Malonyl_transacylase_ACP-bd"/>
</dbReference>
<protein>
    <submittedName>
        <fullName evidence="6">Malonyl CoA-acyl carrier protein transacylase/acyl carrier protein</fullName>
    </submittedName>
</protein>
<comment type="cofactor">
    <cofactor evidence="1">
        <name>pantetheine 4'-phosphate</name>
        <dbReference type="ChEBI" id="CHEBI:47942"/>
    </cofactor>
</comment>
<dbReference type="GO" id="GO:0043041">
    <property type="term" value="P:amino acid activation for nonribosomal peptide biosynthetic process"/>
    <property type="evidence" value="ECO:0007669"/>
    <property type="project" value="TreeGrafter"/>
</dbReference>
<dbReference type="GO" id="GO:0031177">
    <property type="term" value="F:phosphopantetheine binding"/>
    <property type="evidence" value="ECO:0007669"/>
    <property type="project" value="InterPro"/>
</dbReference>
<dbReference type="SUPFAM" id="SSF47336">
    <property type="entry name" value="ACP-like"/>
    <property type="match status" value="1"/>
</dbReference>
<evidence type="ECO:0000313" key="6">
    <source>
        <dbReference type="EMBL" id="MBB5960587.1"/>
    </source>
</evidence>
<dbReference type="AlphaFoldDB" id="A0A841CX66"/>
<dbReference type="EMBL" id="JACHJN010000018">
    <property type="protein sequence ID" value="MBB5960587.1"/>
    <property type="molecule type" value="Genomic_DNA"/>
</dbReference>
<dbReference type="PANTHER" id="PTHR45527:SF1">
    <property type="entry name" value="FATTY ACID SYNTHASE"/>
    <property type="match status" value="1"/>
</dbReference>
<dbReference type="GO" id="GO:0016740">
    <property type="term" value="F:transferase activity"/>
    <property type="evidence" value="ECO:0007669"/>
    <property type="project" value="UniProtKB-KW"/>
</dbReference>
<dbReference type="Proteomes" id="UP000547510">
    <property type="component" value="Unassembled WGS sequence"/>
</dbReference>
<dbReference type="PANTHER" id="PTHR45527">
    <property type="entry name" value="NONRIBOSOMAL PEPTIDE SYNTHETASE"/>
    <property type="match status" value="1"/>
</dbReference>
<dbReference type="SUPFAM" id="SSF52151">
    <property type="entry name" value="FabD/lysophospholipase-like"/>
    <property type="match status" value="1"/>
</dbReference>
<dbReference type="Gene3D" id="3.30.559.30">
    <property type="entry name" value="Nonribosomal peptide synthetase, condensation domain"/>
    <property type="match status" value="1"/>
</dbReference>
<dbReference type="GO" id="GO:0072330">
    <property type="term" value="P:monocarboxylic acid biosynthetic process"/>
    <property type="evidence" value="ECO:0007669"/>
    <property type="project" value="UniProtKB-ARBA"/>
</dbReference>
<comment type="caution">
    <text evidence="6">The sequence shown here is derived from an EMBL/GenBank/DDBJ whole genome shotgun (WGS) entry which is preliminary data.</text>
</comment>
<dbReference type="PROSITE" id="PS00012">
    <property type="entry name" value="PHOSPHOPANTETHEINE"/>
    <property type="match status" value="1"/>
</dbReference>
<dbReference type="InterPro" id="IPR009081">
    <property type="entry name" value="PP-bd_ACP"/>
</dbReference>
<dbReference type="Gene3D" id="3.30.559.10">
    <property type="entry name" value="Chloramphenicol acetyltransferase-like domain"/>
    <property type="match status" value="1"/>
</dbReference>
<dbReference type="CDD" id="cd19540">
    <property type="entry name" value="LCL_NRPS-like"/>
    <property type="match status" value="1"/>
</dbReference>
<feature type="domain" description="Carrier" evidence="5">
    <location>
        <begin position="5"/>
        <end position="80"/>
    </location>
</feature>
<evidence type="ECO:0000256" key="3">
    <source>
        <dbReference type="ARBA" id="ARBA00022553"/>
    </source>
</evidence>
<dbReference type="Gene3D" id="3.40.366.10">
    <property type="entry name" value="Malonyl-Coenzyme A Acyl Carrier Protein, domain 2"/>
    <property type="match status" value="1"/>
</dbReference>
<dbReference type="Pfam" id="PF00668">
    <property type="entry name" value="Condensation"/>
    <property type="match status" value="1"/>
</dbReference>
<dbReference type="Gene3D" id="1.10.1200.10">
    <property type="entry name" value="ACP-like"/>
    <property type="match status" value="1"/>
</dbReference>
<dbReference type="FunFam" id="3.30.559.10:FF:000012">
    <property type="entry name" value="Non-ribosomal peptide synthetase"/>
    <property type="match status" value="1"/>
</dbReference>
<dbReference type="GO" id="GO:0008610">
    <property type="term" value="P:lipid biosynthetic process"/>
    <property type="evidence" value="ECO:0007669"/>
    <property type="project" value="UniProtKB-ARBA"/>
</dbReference>
<gene>
    <name evidence="6" type="ORF">FHS29_007215</name>
</gene>
<dbReference type="Pfam" id="PF00698">
    <property type="entry name" value="Acyl_transf_1"/>
    <property type="match status" value="1"/>
</dbReference>
<evidence type="ECO:0000259" key="5">
    <source>
        <dbReference type="PROSITE" id="PS50075"/>
    </source>
</evidence>
<reference evidence="6 7" key="1">
    <citation type="submission" date="2020-08" db="EMBL/GenBank/DDBJ databases">
        <title>Genomic Encyclopedia of Type Strains, Phase III (KMG-III): the genomes of soil and plant-associated and newly described type strains.</title>
        <authorList>
            <person name="Whitman W."/>
        </authorList>
    </citation>
    <scope>NUCLEOTIDE SEQUENCE [LARGE SCALE GENOMIC DNA]</scope>
    <source>
        <strain evidence="6 7">CECT 8640</strain>
    </source>
</reference>
<evidence type="ECO:0000256" key="2">
    <source>
        <dbReference type="ARBA" id="ARBA00022450"/>
    </source>
</evidence>
<keyword evidence="7" id="KW-1185">Reference proteome</keyword>
<keyword evidence="3" id="KW-0597">Phosphoprotein</keyword>
<dbReference type="SMART" id="SM00827">
    <property type="entry name" value="PKS_AT"/>
    <property type="match status" value="1"/>
</dbReference>
<evidence type="ECO:0000256" key="1">
    <source>
        <dbReference type="ARBA" id="ARBA00001957"/>
    </source>
</evidence>
<evidence type="ECO:0000313" key="7">
    <source>
        <dbReference type="Proteomes" id="UP000547510"/>
    </source>
</evidence>
<dbReference type="Pfam" id="PF00550">
    <property type="entry name" value="PP-binding"/>
    <property type="match status" value="1"/>
</dbReference>
<dbReference type="InterPro" id="IPR001242">
    <property type="entry name" value="Condensation_dom"/>
</dbReference>
<keyword evidence="2" id="KW-0596">Phosphopantetheine</keyword>
<keyword evidence="4" id="KW-0808">Transferase</keyword>
<dbReference type="SUPFAM" id="SSF52777">
    <property type="entry name" value="CoA-dependent acyltransferases"/>
    <property type="match status" value="2"/>
</dbReference>
<dbReference type="InterPro" id="IPR016035">
    <property type="entry name" value="Acyl_Trfase/lysoPLipase"/>
</dbReference>
<dbReference type="InterPro" id="IPR020806">
    <property type="entry name" value="PKS_PP-bd"/>
</dbReference>
<dbReference type="PROSITE" id="PS50075">
    <property type="entry name" value="CARRIER"/>
    <property type="match status" value="1"/>
</dbReference>
<organism evidence="6 7">
    <name type="scientific">Saccharothrix tamanrassetensis</name>
    <dbReference type="NCBI Taxonomy" id="1051531"/>
    <lineage>
        <taxon>Bacteria</taxon>
        <taxon>Bacillati</taxon>
        <taxon>Actinomycetota</taxon>
        <taxon>Actinomycetes</taxon>
        <taxon>Pseudonocardiales</taxon>
        <taxon>Pseudonocardiaceae</taxon>
        <taxon>Saccharothrix</taxon>
    </lineage>
</organism>
<accession>A0A841CX66</accession>
<sequence length="880" mass="93519">MTGREPADDRQRLLCAVFAETLGVVEVGVDDSFFELGGHSLLATRLIARVRAALGVEIGLRAVFEAPTVALLSERLAEGGPRRPPLVRADRPDTVPLSAAQARLWFLNRLHGEAAHYNMPIAHRLTGPLDVAALDAALQDLVARHEVLRTAYPDWDGVPQQVVLEPDEAPVELATATVTEDGLAAALTDAAGYPFDITGETPLRARLLRIADDDYVLLLVVHHIACDGWSLAPLLRDLGAAYAARQRGAAPGWEPLPVQYADYALWQQEVLGRADDPNSVLSRQTRFWRGELAGMPERLRLDRLRERPAVLSHRGGRVAGVVPEDVHAALLRLAKETGTSVFMLVQAALATVLTTAGAGTDIAIGIPAAGRSDDALDDLVGFFVTTLVLRTRTDGDPSFTDLLNRVRTTDLAAFANQDLPFDHLVQALNPVRSPAWHPLIQVMLAFQNTATAELRLPGLVVAPVPVEEHITRFDLRFELVEQPAGGGIAVGLTYAVDLVAEADAVALLDRFTDFLAAAAARPDLPISALGTGARRVAELPPPAAPARTKGRAAFVFSPYGQQWMGMGRTMFRTEPVFRAALEECSSALAEHTGWSIVDELFLDEPDARTGDVGVMQPVVFAVQVGIARWLEAHGAPPSAVVGHSVGEIAACAVAGILDVPDAVRLVHHYSDQQRRVAGPGHGMAVAELSADELCARLPAGSSLSVAAHNGPRTTVLAGPAAELAELVAALRADDVLCAAVRVDLAAHSPAIDPIMADLVRAVGTLRPGPGRVPMISSVTGAELDWRTVDAAYFADNLRRTVRLSEAVAVLLPDHDVLVEVSAHPVLVPALRQCAAGTPVDVVATMRNGDDDSAGPLAALTALTGLSHPAPASRSERPGHR</sequence>
<dbReference type="RefSeq" id="WP_184698924.1">
    <property type="nucleotide sequence ID" value="NZ_JACHJN010000018.1"/>
</dbReference>
<dbReference type="GO" id="GO:0044550">
    <property type="term" value="P:secondary metabolite biosynthetic process"/>
    <property type="evidence" value="ECO:0007669"/>
    <property type="project" value="TreeGrafter"/>
</dbReference>
<dbReference type="InterPro" id="IPR014043">
    <property type="entry name" value="Acyl_transferase_dom"/>
</dbReference>
<dbReference type="InterPro" id="IPR023213">
    <property type="entry name" value="CAT-like_dom_sf"/>
</dbReference>
<dbReference type="SMART" id="SM00823">
    <property type="entry name" value="PKS_PP"/>
    <property type="match status" value="1"/>
</dbReference>
<proteinExistence type="predicted"/>
<dbReference type="GO" id="GO:0005829">
    <property type="term" value="C:cytosol"/>
    <property type="evidence" value="ECO:0007669"/>
    <property type="project" value="TreeGrafter"/>
</dbReference>
<name>A0A841CX66_9PSEU</name>
<evidence type="ECO:0000256" key="4">
    <source>
        <dbReference type="ARBA" id="ARBA00022679"/>
    </source>
</evidence>